<dbReference type="OrthoDB" id="9815592at2"/>
<dbReference type="AlphaFoldDB" id="A0A379CAM1"/>
<evidence type="ECO:0000313" key="1">
    <source>
        <dbReference type="EMBL" id="SUB59321.1"/>
    </source>
</evidence>
<dbReference type="Gene3D" id="2.160.10.10">
    <property type="entry name" value="Hexapeptide repeat proteins"/>
    <property type="match status" value="1"/>
</dbReference>
<dbReference type="EMBL" id="UGTA01000001">
    <property type="protein sequence ID" value="SUB59321.1"/>
    <property type="molecule type" value="Genomic_DNA"/>
</dbReference>
<keyword evidence="1" id="KW-0808">Transferase</keyword>
<dbReference type="InterPro" id="IPR051159">
    <property type="entry name" value="Hexapeptide_acetyltransf"/>
</dbReference>
<gene>
    <name evidence="1" type="primary">maa</name>
    <name evidence="1" type="ORF">NCTC12872_01305</name>
</gene>
<dbReference type="PANTHER" id="PTHR23416">
    <property type="entry name" value="SIALIC ACID SYNTHASE-RELATED"/>
    <property type="match status" value="1"/>
</dbReference>
<evidence type="ECO:0000313" key="2">
    <source>
        <dbReference type="Proteomes" id="UP000255417"/>
    </source>
</evidence>
<dbReference type="InterPro" id="IPR011004">
    <property type="entry name" value="Trimer_LpxA-like_sf"/>
</dbReference>
<dbReference type="Proteomes" id="UP000255417">
    <property type="component" value="Unassembled WGS sequence"/>
</dbReference>
<protein>
    <submittedName>
        <fullName evidence="1">Maltose O-acetyltransferase</fullName>
        <ecNumber evidence="1">2.3.1.79</ecNumber>
    </submittedName>
</protein>
<dbReference type="GO" id="GO:0008925">
    <property type="term" value="F:maltose O-acetyltransferase activity"/>
    <property type="evidence" value="ECO:0007669"/>
    <property type="project" value="UniProtKB-EC"/>
</dbReference>
<dbReference type="RefSeq" id="WP_115315804.1">
    <property type="nucleotide sequence ID" value="NZ_LWIF01000001.1"/>
</dbReference>
<dbReference type="SUPFAM" id="SSF51161">
    <property type="entry name" value="Trimeric LpxA-like enzymes"/>
    <property type="match status" value="1"/>
</dbReference>
<dbReference type="Pfam" id="PF00132">
    <property type="entry name" value="Hexapep"/>
    <property type="match status" value="1"/>
</dbReference>
<dbReference type="EC" id="2.3.1.79" evidence="1"/>
<dbReference type="CDD" id="cd04647">
    <property type="entry name" value="LbH_MAT_like"/>
    <property type="match status" value="1"/>
</dbReference>
<keyword evidence="1" id="KW-0012">Acyltransferase</keyword>
<organism evidence="1 2">
    <name type="scientific">Phocoenobacter uteri</name>
    <dbReference type="NCBI Taxonomy" id="146806"/>
    <lineage>
        <taxon>Bacteria</taxon>
        <taxon>Pseudomonadati</taxon>
        <taxon>Pseudomonadota</taxon>
        <taxon>Gammaproteobacteria</taxon>
        <taxon>Pasteurellales</taxon>
        <taxon>Pasteurellaceae</taxon>
        <taxon>Phocoenobacter</taxon>
    </lineage>
</organism>
<accession>A0A379CAM1</accession>
<dbReference type="InterPro" id="IPR001451">
    <property type="entry name" value="Hexapep"/>
</dbReference>
<name>A0A379CAM1_9PAST</name>
<proteinExistence type="predicted"/>
<sequence>MNQIFIKNIDGTLIPVSTIEGLTIHFFGDNNKVIVSEKTIFHNTQFKMREFSNIEILETHKRGIRNLVVDMAGGKGSSLFIDEGFSIESGRFAMANEDNCSITIGKNCMFSSNITIRATDGHVIYNLGSPKICVNTTKPIIIGDNNWFGSGVTILKGTEILNGCVVATQAVVAKKFKEDNVVIGGNPARVLKQNIGWNRSYINNW</sequence>
<keyword evidence="2" id="KW-1185">Reference proteome</keyword>
<reference evidence="1 2" key="1">
    <citation type="submission" date="2018-06" db="EMBL/GenBank/DDBJ databases">
        <authorList>
            <consortium name="Pathogen Informatics"/>
            <person name="Doyle S."/>
        </authorList>
    </citation>
    <scope>NUCLEOTIDE SEQUENCE [LARGE SCALE GENOMIC DNA]</scope>
    <source>
        <strain evidence="1 2">NCTC12872</strain>
    </source>
</reference>